<evidence type="ECO:0000256" key="4">
    <source>
        <dbReference type="ARBA" id="ARBA00022691"/>
    </source>
</evidence>
<dbReference type="Proteomes" id="UP000198531">
    <property type="component" value="Unassembled WGS sequence"/>
</dbReference>
<evidence type="ECO:0000256" key="6">
    <source>
        <dbReference type="ARBA" id="ARBA00023125"/>
    </source>
</evidence>
<evidence type="ECO:0000313" key="11">
    <source>
        <dbReference type="EMBL" id="SFR57020.1"/>
    </source>
</evidence>
<dbReference type="InterPro" id="IPR017985">
    <property type="entry name" value="MeTrfase_CN4_CS"/>
</dbReference>
<dbReference type="GO" id="GO:0032259">
    <property type="term" value="P:methylation"/>
    <property type="evidence" value="ECO:0007669"/>
    <property type="project" value="UniProtKB-KW"/>
</dbReference>
<keyword evidence="4 8" id="KW-0949">S-adenosyl-L-methionine</keyword>
<reference evidence="12" key="1">
    <citation type="submission" date="2016-10" db="EMBL/GenBank/DDBJ databases">
        <authorList>
            <person name="Varghese N."/>
            <person name="Submissions S."/>
        </authorList>
    </citation>
    <scope>NUCLEOTIDE SEQUENCE [LARGE SCALE GENOMIC DNA]</scope>
    <source>
        <strain evidence="12">CGMCC 1.7736</strain>
    </source>
</reference>
<keyword evidence="5 8" id="KW-0680">Restriction system</keyword>
<dbReference type="InterPro" id="IPR002941">
    <property type="entry name" value="DNA_methylase_N4/N6"/>
</dbReference>
<evidence type="ECO:0000256" key="7">
    <source>
        <dbReference type="ARBA" id="ARBA00049120"/>
    </source>
</evidence>
<dbReference type="InterPro" id="IPR001091">
    <property type="entry name" value="RM_Methyltransferase"/>
</dbReference>
<organism evidence="11 12">
    <name type="scientific">Halogeometricum rufum</name>
    <dbReference type="NCBI Taxonomy" id="553469"/>
    <lineage>
        <taxon>Archaea</taxon>
        <taxon>Methanobacteriati</taxon>
        <taxon>Methanobacteriota</taxon>
        <taxon>Stenosarchaea group</taxon>
        <taxon>Halobacteria</taxon>
        <taxon>Halobacteriales</taxon>
        <taxon>Haloferacaceae</taxon>
        <taxon>Halogeometricum</taxon>
    </lineage>
</organism>
<keyword evidence="12" id="KW-1185">Reference proteome</keyword>
<evidence type="ECO:0000259" key="10">
    <source>
        <dbReference type="Pfam" id="PF01555"/>
    </source>
</evidence>
<feature type="region of interest" description="Disordered" evidence="9">
    <location>
        <begin position="219"/>
        <end position="270"/>
    </location>
</feature>
<dbReference type="AlphaFoldDB" id="A0A1I6HRW7"/>
<dbReference type="PROSITE" id="PS00093">
    <property type="entry name" value="N4_MTASE"/>
    <property type="match status" value="1"/>
</dbReference>
<evidence type="ECO:0000256" key="2">
    <source>
        <dbReference type="ARBA" id="ARBA00022603"/>
    </source>
</evidence>
<dbReference type="EMBL" id="FOYT01000002">
    <property type="protein sequence ID" value="SFR57020.1"/>
    <property type="molecule type" value="Genomic_DNA"/>
</dbReference>
<evidence type="ECO:0000256" key="3">
    <source>
        <dbReference type="ARBA" id="ARBA00022679"/>
    </source>
</evidence>
<dbReference type="Gene3D" id="3.40.50.150">
    <property type="entry name" value="Vaccinia Virus protein VP39"/>
    <property type="match status" value="1"/>
</dbReference>
<feature type="compositionally biased region" description="Low complexity" evidence="9">
    <location>
        <begin position="241"/>
        <end position="270"/>
    </location>
</feature>
<dbReference type="PRINTS" id="PR00508">
    <property type="entry name" value="S21N4MTFRASE"/>
</dbReference>
<feature type="domain" description="DNA methylase N-4/N-6" evidence="10">
    <location>
        <begin position="38"/>
        <end position="342"/>
    </location>
</feature>
<name>A0A1I6HRW7_9EURY</name>
<dbReference type="InterPro" id="IPR029063">
    <property type="entry name" value="SAM-dependent_MTases_sf"/>
</dbReference>
<dbReference type="GO" id="GO:0003677">
    <property type="term" value="F:DNA binding"/>
    <property type="evidence" value="ECO:0007669"/>
    <property type="project" value="UniProtKB-KW"/>
</dbReference>
<dbReference type="GO" id="GO:0009307">
    <property type="term" value="P:DNA restriction-modification system"/>
    <property type="evidence" value="ECO:0007669"/>
    <property type="project" value="UniProtKB-KW"/>
</dbReference>
<evidence type="ECO:0000256" key="9">
    <source>
        <dbReference type="SAM" id="MobiDB-lite"/>
    </source>
</evidence>
<protein>
    <recommendedName>
        <fullName evidence="8">Type II methyltransferase</fullName>
        <ecNumber evidence="8">2.1.1.113</ecNumber>
    </recommendedName>
    <alternativeName>
        <fullName evidence="8">N-4 cytosine-specific methyltransferase</fullName>
    </alternativeName>
</protein>
<sequence>MEGKHISDFETYRESVESRHRVVVGDARQMSTVADDAVELVVTSPPYPMVEMWDDLFSDLAAGVEPALRDGDGDAAFEAMHGVLDEVWAEVERVLVPGGIACINVGDATRSVGDSFRVYPNHARVTDAFCELGFEPLPDVLWRKPTNSAAKFMGSGMIPPNAYVTLEHEYVLVFRNGTDSRSFAPGEARRYESAYFWEERNAWFTDVWTEVTGTAQAVDAETRASSGVPAEPVEDGAARVTDAPDGGVTDDTTGGETTDDAANGTGNDDAVVGTIDADRRDELRDRTAAFPFEIPYRLVNMYSVYGDTVLDPFFGTGTTSLAAMVAGRDSVGYELEDAFVEAFDARAAGAPTLSREVVEARLDAHRAFVEDRRASGDSLGYDAEHYDFPVVTKQERELLFRVVSEVRREGDEWVATHETV</sequence>
<dbReference type="GO" id="GO:0015667">
    <property type="term" value="F:site-specific DNA-methyltransferase (cytosine-N4-specific) activity"/>
    <property type="evidence" value="ECO:0007669"/>
    <property type="project" value="UniProtKB-EC"/>
</dbReference>
<dbReference type="Pfam" id="PF01555">
    <property type="entry name" value="N6_N4_Mtase"/>
    <property type="match status" value="1"/>
</dbReference>
<keyword evidence="2 8" id="KW-0489">Methyltransferase</keyword>
<comment type="catalytic activity">
    <reaction evidence="7 8">
        <text>a 2'-deoxycytidine in DNA + S-adenosyl-L-methionine = an N(4)-methyl-2'-deoxycytidine in DNA + S-adenosyl-L-homocysteine + H(+)</text>
        <dbReference type="Rhea" id="RHEA:16857"/>
        <dbReference type="Rhea" id="RHEA-COMP:11369"/>
        <dbReference type="Rhea" id="RHEA-COMP:13674"/>
        <dbReference type="ChEBI" id="CHEBI:15378"/>
        <dbReference type="ChEBI" id="CHEBI:57856"/>
        <dbReference type="ChEBI" id="CHEBI:59789"/>
        <dbReference type="ChEBI" id="CHEBI:85452"/>
        <dbReference type="ChEBI" id="CHEBI:137933"/>
        <dbReference type="EC" id="2.1.1.113"/>
    </reaction>
</comment>
<dbReference type="GO" id="GO:0008170">
    <property type="term" value="F:N-methyltransferase activity"/>
    <property type="evidence" value="ECO:0007669"/>
    <property type="project" value="InterPro"/>
</dbReference>
<keyword evidence="3" id="KW-0808">Transferase</keyword>
<gene>
    <name evidence="11" type="ORF">SAMN04487947_2364</name>
</gene>
<accession>A0A1I6HRW7</accession>
<dbReference type="EC" id="2.1.1.113" evidence="8"/>
<evidence type="ECO:0000256" key="1">
    <source>
        <dbReference type="ARBA" id="ARBA00010203"/>
    </source>
</evidence>
<evidence type="ECO:0000256" key="5">
    <source>
        <dbReference type="ARBA" id="ARBA00022747"/>
    </source>
</evidence>
<evidence type="ECO:0000256" key="8">
    <source>
        <dbReference type="RuleBase" id="RU362026"/>
    </source>
</evidence>
<keyword evidence="6" id="KW-0238">DNA-binding</keyword>
<comment type="similarity">
    <text evidence="1">Belongs to the N(4)/N(6)-methyltransferase family. N(4) subfamily.</text>
</comment>
<evidence type="ECO:0000313" key="12">
    <source>
        <dbReference type="Proteomes" id="UP000198531"/>
    </source>
</evidence>
<proteinExistence type="inferred from homology"/>
<dbReference type="STRING" id="553469.SAMN04487947_2364"/>
<dbReference type="SUPFAM" id="SSF53335">
    <property type="entry name" value="S-adenosyl-L-methionine-dependent methyltransferases"/>
    <property type="match status" value="1"/>
</dbReference>